<evidence type="ECO:0000256" key="1">
    <source>
        <dbReference type="SAM" id="Phobius"/>
    </source>
</evidence>
<keyword evidence="1" id="KW-0472">Membrane</keyword>
<sequence length="254" mass="29189">MSKSDPIRENYYAAVERVDQVADVLFYVTALFSIVSLFVEKGSYPRAYEVVQISFAVFVAVLFVIGLGSRLYWTPRAEDKRRQDFFASACGVSLSHQKTDGYYNNDFTKPIQRMAAQVLENSHFSKAITLRMAHMERIKVGIYVLIWVLCMLCRKADVAWIVAVSQAVFSEQILSRWFRLEWLRIRCEKVYDDVYRMFQSKPSGLTFNAMTLDSLGTYETAKATAGITLSSKLFRQMNDRLSAEWQQIKADLGI</sequence>
<dbReference type="EMBL" id="JAOCJW010000062">
    <property type="protein sequence ID" value="MDH2007341.1"/>
    <property type="molecule type" value="Genomic_DNA"/>
</dbReference>
<dbReference type="AlphaFoldDB" id="A0AA42W4S8"/>
<feature type="transmembrane region" description="Helical" evidence="1">
    <location>
        <begin position="51"/>
        <end position="73"/>
    </location>
</feature>
<evidence type="ECO:0000313" key="2">
    <source>
        <dbReference type="EMBL" id="MDH2007341.1"/>
    </source>
</evidence>
<dbReference type="Proteomes" id="UP001161294">
    <property type="component" value="Unassembled WGS sequence"/>
</dbReference>
<evidence type="ECO:0000313" key="3">
    <source>
        <dbReference type="Proteomes" id="UP001161294"/>
    </source>
</evidence>
<feature type="transmembrane region" description="Helical" evidence="1">
    <location>
        <begin position="140"/>
        <end position="163"/>
    </location>
</feature>
<dbReference type="RefSeq" id="WP_279813932.1">
    <property type="nucleotide sequence ID" value="NZ_JAOCET010000001.1"/>
</dbReference>
<proteinExistence type="predicted"/>
<keyword evidence="1" id="KW-1133">Transmembrane helix</keyword>
<reference evidence="2" key="1">
    <citation type="submission" date="2022-09" db="EMBL/GenBank/DDBJ databases">
        <title>Intensive care unit water sources are persistently colonized with multi-drug resistant bacteria and are the site of extensive horizontal gene transfer of antibiotic resistance genes.</title>
        <authorList>
            <person name="Diorio-Toth L."/>
        </authorList>
    </citation>
    <scope>NUCLEOTIDE SEQUENCE</scope>
    <source>
        <strain evidence="2">GD03686</strain>
    </source>
</reference>
<name>A0AA42W4S8_9BURK</name>
<protein>
    <submittedName>
        <fullName evidence="2">Uncharacterized protein</fullName>
    </submittedName>
</protein>
<gene>
    <name evidence="2" type="ORF">N5J23_17710</name>
</gene>
<keyword evidence="1" id="KW-0812">Transmembrane</keyword>
<accession>A0AA42W4S8</accession>
<feature type="transmembrane region" description="Helical" evidence="1">
    <location>
        <begin position="21"/>
        <end position="39"/>
    </location>
</feature>
<comment type="caution">
    <text evidence="2">The sequence shown here is derived from an EMBL/GenBank/DDBJ whole genome shotgun (WGS) entry which is preliminary data.</text>
</comment>
<organism evidence="2 3">
    <name type="scientific">Comamonas aquatica</name>
    <dbReference type="NCBI Taxonomy" id="225991"/>
    <lineage>
        <taxon>Bacteria</taxon>
        <taxon>Pseudomonadati</taxon>
        <taxon>Pseudomonadota</taxon>
        <taxon>Betaproteobacteria</taxon>
        <taxon>Burkholderiales</taxon>
        <taxon>Comamonadaceae</taxon>
        <taxon>Comamonas</taxon>
    </lineage>
</organism>